<keyword evidence="1" id="KW-1133">Transmembrane helix</keyword>
<organism evidence="2 3">
    <name type="scientific">Paractinoplanes bogorensis</name>
    <dbReference type="NCBI Taxonomy" id="1610840"/>
    <lineage>
        <taxon>Bacteria</taxon>
        <taxon>Bacillati</taxon>
        <taxon>Actinomycetota</taxon>
        <taxon>Actinomycetes</taxon>
        <taxon>Micromonosporales</taxon>
        <taxon>Micromonosporaceae</taxon>
        <taxon>Paractinoplanes</taxon>
    </lineage>
</organism>
<evidence type="ECO:0000313" key="3">
    <source>
        <dbReference type="Proteomes" id="UP001519654"/>
    </source>
</evidence>
<dbReference type="EMBL" id="JAHKKG010000002">
    <property type="protein sequence ID" value="MBU2663226.1"/>
    <property type="molecule type" value="Genomic_DNA"/>
</dbReference>
<protein>
    <submittedName>
        <fullName evidence="2">Uncharacterized protein</fullName>
    </submittedName>
</protein>
<gene>
    <name evidence="2" type="ORF">KOI35_06860</name>
</gene>
<evidence type="ECO:0000313" key="2">
    <source>
        <dbReference type="EMBL" id="MBU2663226.1"/>
    </source>
</evidence>
<evidence type="ECO:0000256" key="1">
    <source>
        <dbReference type="SAM" id="Phobius"/>
    </source>
</evidence>
<name>A0ABS5YIQ4_9ACTN</name>
<dbReference type="RefSeq" id="WP_215785185.1">
    <property type="nucleotide sequence ID" value="NZ_JAHKKG010000002.1"/>
</dbReference>
<keyword evidence="3" id="KW-1185">Reference proteome</keyword>
<reference evidence="2 3" key="1">
    <citation type="submission" date="2021-06" db="EMBL/GenBank/DDBJ databases">
        <title>Actinoplanes lichenicola sp. nov., and Actinoplanes ovalisporus sp. nov., isolated from lichen in Thailand.</title>
        <authorList>
            <person name="Saeng-In P."/>
            <person name="Kanchanasin P."/>
            <person name="Yuki M."/>
            <person name="Kudo T."/>
            <person name="Ohkuma M."/>
            <person name="Phongsopitanun W."/>
            <person name="Tanasupawat S."/>
        </authorList>
    </citation>
    <scope>NUCLEOTIDE SEQUENCE [LARGE SCALE GENOMIC DNA]</scope>
    <source>
        <strain evidence="2 3">NBRC 110975</strain>
    </source>
</reference>
<dbReference type="Proteomes" id="UP001519654">
    <property type="component" value="Unassembled WGS sequence"/>
</dbReference>
<feature type="transmembrane region" description="Helical" evidence="1">
    <location>
        <begin position="6"/>
        <end position="23"/>
    </location>
</feature>
<keyword evidence="1" id="KW-0472">Membrane</keyword>
<accession>A0ABS5YIQ4</accession>
<keyword evidence="1" id="KW-0812">Transmembrane</keyword>
<sequence length="219" mass="22598">MVDLVIAVVAVVVLIAVAVLVVRRDRISHAALAGALAVAVVAAGAFAVALYRSQTGDEPAALPKVIGSSAPARQGLGTAILKIEVPMGTGDKYPQGALWLLPPRPGTDAYTGDISLLCSTPGKDEKVQNCTGGDQRVWSAEPLEGRATIGPATGDPFADPAACAEANGVQYSGDYLQLTPGRAYCLHKDASTVVFRVPSFPDEKPLPAKLLVELSVLSA</sequence>
<proteinExistence type="predicted"/>
<comment type="caution">
    <text evidence="2">The sequence shown here is derived from an EMBL/GenBank/DDBJ whole genome shotgun (WGS) entry which is preliminary data.</text>
</comment>
<feature type="transmembrane region" description="Helical" evidence="1">
    <location>
        <begin position="30"/>
        <end position="51"/>
    </location>
</feature>